<keyword evidence="7" id="KW-1185">Reference proteome</keyword>
<feature type="domain" description="Calcineurin-like phosphoesterase" evidence="5">
    <location>
        <begin position="59"/>
        <end position="224"/>
    </location>
</feature>
<dbReference type="Gene3D" id="3.60.21.10">
    <property type="match status" value="1"/>
</dbReference>
<dbReference type="InterPro" id="IPR029052">
    <property type="entry name" value="Metallo-depent_PP-like"/>
</dbReference>
<dbReference type="GO" id="GO:0008758">
    <property type="term" value="F:UDP-2,3-diacylglucosamine hydrolase activity"/>
    <property type="evidence" value="ECO:0007669"/>
    <property type="project" value="TreeGrafter"/>
</dbReference>
<comment type="cofactor">
    <cofactor evidence="1">
        <name>a divalent metal cation</name>
        <dbReference type="ChEBI" id="CHEBI:60240"/>
    </cofactor>
</comment>
<dbReference type="CDD" id="cd07385">
    <property type="entry name" value="MPP_YkuE_C"/>
    <property type="match status" value="1"/>
</dbReference>
<dbReference type="STRING" id="930152.SAMN05216565_102271"/>
<evidence type="ECO:0000313" key="7">
    <source>
        <dbReference type="Proteomes" id="UP000199159"/>
    </source>
</evidence>
<dbReference type="GO" id="GO:0016020">
    <property type="term" value="C:membrane"/>
    <property type="evidence" value="ECO:0007669"/>
    <property type="project" value="GOC"/>
</dbReference>
<dbReference type="RefSeq" id="WP_090850640.1">
    <property type="nucleotide sequence ID" value="NZ_FNJU01000002.1"/>
</dbReference>
<dbReference type="AlphaFoldDB" id="A0A1H0RL42"/>
<evidence type="ECO:0000256" key="4">
    <source>
        <dbReference type="ARBA" id="ARBA00061089"/>
    </source>
</evidence>
<comment type="similarity">
    <text evidence="4">Belongs to the metallophosphoesterase superfamily.</text>
</comment>
<dbReference type="GO" id="GO:0009245">
    <property type="term" value="P:lipid A biosynthetic process"/>
    <property type="evidence" value="ECO:0007669"/>
    <property type="project" value="TreeGrafter"/>
</dbReference>
<keyword evidence="3" id="KW-0378">Hydrolase</keyword>
<dbReference type="InterPro" id="IPR051158">
    <property type="entry name" value="Metallophosphoesterase_sf"/>
</dbReference>
<reference evidence="7" key="1">
    <citation type="submission" date="2016-10" db="EMBL/GenBank/DDBJ databases">
        <authorList>
            <person name="Varghese N."/>
            <person name="Submissions S."/>
        </authorList>
    </citation>
    <scope>NUCLEOTIDE SEQUENCE [LARGE SCALE GENOMIC DNA]</scope>
    <source>
        <strain evidence="7">IBRC-M10078</strain>
    </source>
</reference>
<evidence type="ECO:0000256" key="2">
    <source>
        <dbReference type="ARBA" id="ARBA00022723"/>
    </source>
</evidence>
<evidence type="ECO:0000256" key="3">
    <source>
        <dbReference type="ARBA" id="ARBA00022801"/>
    </source>
</evidence>
<dbReference type="PANTHER" id="PTHR31302:SF25">
    <property type="entry name" value="PHOSPHOESTERASE"/>
    <property type="match status" value="1"/>
</dbReference>
<dbReference type="FunFam" id="3.60.21.10:FF:000028">
    <property type="entry name" value="Putative metallophosphoesterase"/>
    <property type="match status" value="1"/>
</dbReference>
<dbReference type="PANTHER" id="PTHR31302">
    <property type="entry name" value="TRANSMEMBRANE PROTEIN WITH METALLOPHOSPHOESTERASE DOMAIN-RELATED"/>
    <property type="match status" value="1"/>
</dbReference>
<dbReference type="SUPFAM" id="SSF56300">
    <property type="entry name" value="Metallo-dependent phosphatases"/>
    <property type="match status" value="1"/>
</dbReference>
<accession>A0A1H0RL42</accession>
<name>A0A1H0RL42_9BACI</name>
<dbReference type="EMBL" id="FNJU01000002">
    <property type="protein sequence ID" value="SDP30204.1"/>
    <property type="molecule type" value="Genomic_DNA"/>
</dbReference>
<proteinExistence type="inferred from homology"/>
<evidence type="ECO:0000313" key="6">
    <source>
        <dbReference type="EMBL" id="SDP30204.1"/>
    </source>
</evidence>
<dbReference type="Proteomes" id="UP000199159">
    <property type="component" value="Unassembled WGS sequence"/>
</dbReference>
<evidence type="ECO:0000256" key="1">
    <source>
        <dbReference type="ARBA" id="ARBA00001968"/>
    </source>
</evidence>
<gene>
    <name evidence="6" type="ORF">SAMN05216565_102271</name>
</gene>
<dbReference type="InterPro" id="IPR004843">
    <property type="entry name" value="Calcineurin-like_PHP"/>
</dbReference>
<protein>
    <recommendedName>
        <fullName evidence="5">Calcineurin-like phosphoesterase domain-containing protein</fullName>
    </recommendedName>
</protein>
<dbReference type="OrthoDB" id="9780884at2"/>
<keyword evidence="2" id="KW-0479">Metal-binding</keyword>
<dbReference type="Pfam" id="PF00149">
    <property type="entry name" value="Metallophos"/>
    <property type="match status" value="1"/>
</dbReference>
<organism evidence="6 7">
    <name type="scientific">Litchfieldia salsa</name>
    <dbReference type="NCBI Taxonomy" id="930152"/>
    <lineage>
        <taxon>Bacteria</taxon>
        <taxon>Bacillati</taxon>
        <taxon>Bacillota</taxon>
        <taxon>Bacilli</taxon>
        <taxon>Bacillales</taxon>
        <taxon>Bacillaceae</taxon>
        <taxon>Litchfieldia</taxon>
    </lineage>
</organism>
<evidence type="ECO:0000259" key="5">
    <source>
        <dbReference type="Pfam" id="PF00149"/>
    </source>
</evidence>
<sequence>MSNIYTRRQFLKKGLKSLFTTVLASSLGYFYARYVEPKWLQITKHTITHPLIPKSFDNIKIVQFSDTHIGHSFDIDHFRVVASKLNELEPDIVFFTGDLIDNPSIFPSPDELIPILYNIKAPLGKFSIYGNHDHGGYGSDIYRDVMINSNFTTLLNESIEIKKEKGKIIVVGLDDIMLGRPDFTGAFEKITGDHYTIALVHEPDVAPRVASFGAHLQLSGHTHGGQIQFPFLGPIITPPLGKDYPEGKFTIGATNTLLYVNRGLGTTRLPFRFLSRPEISVYTLKSI</sequence>
<dbReference type="GO" id="GO:0046872">
    <property type="term" value="F:metal ion binding"/>
    <property type="evidence" value="ECO:0007669"/>
    <property type="project" value="UniProtKB-KW"/>
</dbReference>